<evidence type="ECO:0000256" key="5">
    <source>
        <dbReference type="SAM" id="MobiDB-lite"/>
    </source>
</evidence>
<gene>
    <name evidence="7" type="primary">LOC108679466</name>
</gene>
<dbReference type="GO" id="GO:0016020">
    <property type="term" value="C:membrane"/>
    <property type="evidence" value="ECO:0007669"/>
    <property type="project" value="UniProtKB-SubCell"/>
</dbReference>
<dbReference type="OrthoDB" id="10068192at2759"/>
<feature type="region of interest" description="Disordered" evidence="5">
    <location>
        <begin position="291"/>
        <end position="312"/>
    </location>
</feature>
<sequence length="798" mass="86688">MSASPPVSEMMAALRAPSDHWQDSYHRLADAHRRLQRVNQGLEDKLLRLADRSHSEKEALTEQIEKLSTALTTAASAIHRLKGEKERLQQDLNLAIELLQCNSSQYGKHKIDSLPPDLQQRVAVRMESEGQQQRNNNNNATKAPEMKVIRVPIPTFPPTAMVYSLNKCNEDAPDEEEVQEAEDMVSAAIMAAVLEERQKEQRHCPTCTCTSHESSPNSANKPGGNKKSGPKGHGRGASASGNAPIASNSFFTHQDVHQYSKSCSFSQEKDQESKPCSNDNISIAGYDNGYKSESSSRSLGTSVFSGSNRRGSASGQCVVSLLETKNFPCNARTQNSALIDLINDECAPISEVKSAALNKEKISLVDLSSLQITEHFNSETMSKITVNKCICGRPYSEGSNVIDVGTQTVPSYIGESGKVHSTCIYCKGQQIRDGYRDKTKENKVAKNKRELRKCLVSEDLHGSSSPRSSSDGESLSLLSSSDSCLGDLPSSVNANDSICSSMTNVSLVNSSITKKSQDHKLGSTEITLNSLGSVQSWDWISGGKKSSQTDSGSPSTPNSCALLSNTSSSCESGFSCSSSPRHLNEHSHLKAKFASSFVCQDTCCNASASRTPPSTSDVSTQCSSIETKSKQAQTFDNNSPIKDNADPAESILDSPLIELDEFSPLEVSTDLLARLTSHFDYFNDDLLAFENNKTHDNGIFSKSCLNDKSIPYILDSLAECDRSTQIDVQRNSLLSNCKPSLPNPYKIGSEGSRTANNRRPWAEDDDIMPSIHRPFQRCAPEQGVVASTTTASATVTSL</sequence>
<evidence type="ECO:0000256" key="3">
    <source>
        <dbReference type="ARBA" id="ARBA00023136"/>
    </source>
</evidence>
<keyword evidence="6" id="KW-1185">Reference proteome</keyword>
<dbReference type="GeneID" id="108679466"/>
<organism evidence="6 7">
    <name type="scientific">Hyalella azteca</name>
    <name type="common">Amphipod</name>
    <dbReference type="NCBI Taxonomy" id="294128"/>
    <lineage>
        <taxon>Eukaryota</taxon>
        <taxon>Metazoa</taxon>
        <taxon>Ecdysozoa</taxon>
        <taxon>Arthropoda</taxon>
        <taxon>Crustacea</taxon>
        <taxon>Multicrustacea</taxon>
        <taxon>Malacostraca</taxon>
        <taxon>Eumalacostraca</taxon>
        <taxon>Peracarida</taxon>
        <taxon>Amphipoda</taxon>
        <taxon>Senticaudata</taxon>
        <taxon>Talitrida</taxon>
        <taxon>Talitroidea</taxon>
        <taxon>Hyalellidae</taxon>
        <taxon>Hyalella</taxon>
    </lineage>
</organism>
<keyword evidence="3" id="KW-0472">Membrane</keyword>
<dbReference type="AlphaFoldDB" id="A0A8B7PD28"/>
<protein>
    <submittedName>
        <fullName evidence="7">Uncharacterized protein LOC108679466</fullName>
    </submittedName>
</protein>
<comment type="subcellular location">
    <subcellularLocation>
        <location evidence="1">Membrane</location>
        <topology evidence="1">Peripheral membrane protein</topology>
    </subcellularLocation>
</comment>
<evidence type="ECO:0000256" key="2">
    <source>
        <dbReference type="ARBA" id="ARBA00022553"/>
    </source>
</evidence>
<proteinExistence type="predicted"/>
<evidence type="ECO:0000313" key="7">
    <source>
        <dbReference type="RefSeq" id="XP_018023572.1"/>
    </source>
</evidence>
<dbReference type="KEGG" id="hazt:108679466"/>
<dbReference type="PANTHER" id="PTHR28664:SF4">
    <property type="entry name" value="TIGHT JUNCTION-ASSOCIATED PROTEIN 1"/>
    <property type="match status" value="1"/>
</dbReference>
<feature type="coiled-coil region" evidence="4">
    <location>
        <begin position="25"/>
        <end position="98"/>
    </location>
</feature>
<accession>A0A8B7PD28</accession>
<evidence type="ECO:0000313" key="6">
    <source>
        <dbReference type="Proteomes" id="UP000694843"/>
    </source>
</evidence>
<name>A0A8B7PD28_HYAAZ</name>
<feature type="compositionally biased region" description="Low complexity" evidence="5">
    <location>
        <begin position="216"/>
        <end position="227"/>
    </location>
</feature>
<dbReference type="RefSeq" id="XP_018023572.1">
    <property type="nucleotide sequence ID" value="XM_018168083.2"/>
</dbReference>
<dbReference type="InterPro" id="IPR043441">
    <property type="entry name" value="Tjap1/BEGAIN"/>
</dbReference>
<dbReference type="PANTHER" id="PTHR28664">
    <property type="entry name" value="TIGHT JUNCTION-ASSOCIATED PROTEIN 1"/>
    <property type="match status" value="1"/>
</dbReference>
<keyword evidence="2" id="KW-0597">Phosphoprotein</keyword>
<keyword evidence="4" id="KW-0175">Coiled coil</keyword>
<dbReference type="Proteomes" id="UP000694843">
    <property type="component" value="Unplaced"/>
</dbReference>
<feature type="region of interest" description="Disordered" evidence="5">
    <location>
        <begin position="206"/>
        <end position="247"/>
    </location>
</feature>
<reference evidence="7" key="1">
    <citation type="submission" date="2025-08" db="UniProtKB">
        <authorList>
            <consortium name="RefSeq"/>
        </authorList>
    </citation>
    <scope>IDENTIFICATION</scope>
    <source>
        <tissue evidence="7">Whole organism</tissue>
    </source>
</reference>
<evidence type="ECO:0000256" key="4">
    <source>
        <dbReference type="SAM" id="Coils"/>
    </source>
</evidence>
<evidence type="ECO:0000256" key="1">
    <source>
        <dbReference type="ARBA" id="ARBA00004170"/>
    </source>
</evidence>